<feature type="compositionally biased region" description="Polar residues" evidence="1">
    <location>
        <begin position="169"/>
        <end position="179"/>
    </location>
</feature>
<protein>
    <recommendedName>
        <fullName evidence="4">PIN domain-containing protein</fullName>
    </recommendedName>
</protein>
<dbReference type="EMBL" id="AP012547">
    <property type="protein sequence ID" value="BAO28821.1"/>
    <property type="molecule type" value="Genomic_DNA"/>
</dbReference>
<evidence type="ECO:0008006" key="4">
    <source>
        <dbReference type="Google" id="ProtNLM"/>
    </source>
</evidence>
<dbReference type="STRING" id="1223802.SUTH_01015"/>
<keyword evidence="3" id="KW-1185">Reference proteome</keyword>
<evidence type="ECO:0000313" key="2">
    <source>
        <dbReference type="EMBL" id="BAO28821.1"/>
    </source>
</evidence>
<dbReference type="KEGG" id="shd:SUTH_01015"/>
<name>W0SCS8_9PROT</name>
<dbReference type="OrthoDB" id="9255625at2"/>
<evidence type="ECO:0000256" key="1">
    <source>
        <dbReference type="SAM" id="MobiDB-lite"/>
    </source>
</evidence>
<dbReference type="AlphaFoldDB" id="W0SCS8"/>
<dbReference type="Proteomes" id="UP000031637">
    <property type="component" value="Chromosome"/>
</dbReference>
<accession>W0SCS8</accession>
<organism evidence="2 3">
    <name type="scientific">Sulfuritalea hydrogenivorans sk43H</name>
    <dbReference type="NCBI Taxonomy" id="1223802"/>
    <lineage>
        <taxon>Bacteria</taxon>
        <taxon>Pseudomonadati</taxon>
        <taxon>Pseudomonadota</taxon>
        <taxon>Betaproteobacteria</taxon>
        <taxon>Nitrosomonadales</taxon>
        <taxon>Sterolibacteriaceae</taxon>
        <taxon>Sulfuritalea</taxon>
    </lineage>
</organism>
<evidence type="ECO:0000313" key="3">
    <source>
        <dbReference type="Proteomes" id="UP000031637"/>
    </source>
</evidence>
<proteinExistence type="predicted"/>
<sequence length="179" mass="20394">MRRSRTPQVGLDSQCLSYLLDGIAGISEPTDPLAPEKIALLRSWFYRSGTFTLTQTVAAEVADIPNPERRELHQSFMRTLFLDYPVQDAQAVQNRAELFQSEHPKLNDCRVLAEAEELGLDVMLTYDNKFWKRLQNSSATTMLVKPSTYWAGLGVPRGAQPKTLPDHTNPLSSQSWWRW</sequence>
<dbReference type="HOGENOM" id="CLU_1530914_0_0_4"/>
<dbReference type="CDD" id="cd09854">
    <property type="entry name" value="PIN_VapC-like"/>
    <property type="match status" value="1"/>
</dbReference>
<feature type="region of interest" description="Disordered" evidence="1">
    <location>
        <begin position="158"/>
        <end position="179"/>
    </location>
</feature>
<dbReference type="InterPro" id="IPR029060">
    <property type="entry name" value="PIN-like_dom_sf"/>
</dbReference>
<gene>
    <name evidence="2" type="ORF">SUTH_01015</name>
</gene>
<dbReference type="SUPFAM" id="SSF88723">
    <property type="entry name" value="PIN domain-like"/>
    <property type="match status" value="1"/>
</dbReference>
<reference evidence="2 3" key="1">
    <citation type="journal article" date="2014" name="Syst. Appl. Microbiol.">
        <title>Complete genomes of freshwater sulfur oxidizers Sulfuricella denitrificans skB26 and Sulfuritalea hydrogenivorans sk43H: genetic insights into the sulfur oxidation pathway of betaproteobacteria.</title>
        <authorList>
            <person name="Watanabe T."/>
            <person name="Kojima H."/>
            <person name="Fukui M."/>
        </authorList>
    </citation>
    <scope>NUCLEOTIDE SEQUENCE [LARGE SCALE GENOMIC DNA]</scope>
    <source>
        <strain evidence="2">DSM22779</strain>
    </source>
</reference>
<dbReference type="RefSeq" id="WP_148312855.1">
    <property type="nucleotide sequence ID" value="NZ_AP012547.1"/>
</dbReference>